<dbReference type="GeneID" id="25907888"/>
<protein>
    <submittedName>
        <fullName evidence="3">Uncharacterized protein</fullName>
    </submittedName>
</protein>
<evidence type="ECO:0000256" key="1">
    <source>
        <dbReference type="SAM" id="MobiDB-lite"/>
    </source>
</evidence>
<feature type="region of interest" description="Disordered" evidence="1">
    <location>
        <begin position="141"/>
        <end position="171"/>
    </location>
</feature>
<evidence type="ECO:0000313" key="3">
    <source>
        <dbReference type="EMBL" id="KNC80246.1"/>
    </source>
</evidence>
<dbReference type="Proteomes" id="UP000054560">
    <property type="component" value="Unassembled WGS sequence"/>
</dbReference>
<feature type="transmembrane region" description="Helical" evidence="2">
    <location>
        <begin position="21"/>
        <end position="41"/>
    </location>
</feature>
<feature type="transmembrane region" description="Helical" evidence="2">
    <location>
        <begin position="219"/>
        <end position="240"/>
    </location>
</feature>
<sequence length="278" mass="31421">MSIAYGYQITKDKFSSDGAKAVFIAPVFYFASITAHNIIWASHGGLEGTPFRDISDTEENILVVATLIYLFTLIYMWTWIFQTTQIEVVKLEAQLEAHKKENTPELDDLSSGRAASSENNNSDVIVGANDQATMEGEEEIVSEPYNAGPKGRLDMQDAEPESEFEGTTADEPDNVTMPVAAKLRLISRFFWCVTIYFFASMMTIVVSTWDWDNLAEARAAILVVHNLLYWTFMAGLCWIFRLREANPYFVLGGDYDTSIWDEETEEGERDVHELQSVN</sequence>
<feature type="transmembrane region" description="Helical" evidence="2">
    <location>
        <begin position="189"/>
        <end position="207"/>
    </location>
</feature>
<organism evidence="3 4">
    <name type="scientific">Sphaeroforma arctica JP610</name>
    <dbReference type="NCBI Taxonomy" id="667725"/>
    <lineage>
        <taxon>Eukaryota</taxon>
        <taxon>Ichthyosporea</taxon>
        <taxon>Ichthyophonida</taxon>
        <taxon>Sphaeroforma</taxon>
    </lineage>
</organism>
<keyword evidence="2" id="KW-0812">Transmembrane</keyword>
<feature type="compositionally biased region" description="Acidic residues" evidence="1">
    <location>
        <begin position="156"/>
        <end position="171"/>
    </location>
</feature>
<evidence type="ECO:0000256" key="2">
    <source>
        <dbReference type="SAM" id="Phobius"/>
    </source>
</evidence>
<reference evidence="3 4" key="1">
    <citation type="submission" date="2011-02" db="EMBL/GenBank/DDBJ databases">
        <title>The Genome Sequence of Sphaeroforma arctica JP610.</title>
        <authorList>
            <consortium name="The Broad Institute Genome Sequencing Platform"/>
            <person name="Russ C."/>
            <person name="Cuomo C."/>
            <person name="Young S.K."/>
            <person name="Zeng Q."/>
            <person name="Gargeya S."/>
            <person name="Alvarado L."/>
            <person name="Berlin A."/>
            <person name="Chapman S.B."/>
            <person name="Chen Z."/>
            <person name="Freedman E."/>
            <person name="Gellesch M."/>
            <person name="Goldberg J."/>
            <person name="Griggs A."/>
            <person name="Gujja S."/>
            <person name="Heilman E."/>
            <person name="Heiman D."/>
            <person name="Howarth C."/>
            <person name="Mehta T."/>
            <person name="Neiman D."/>
            <person name="Pearson M."/>
            <person name="Roberts A."/>
            <person name="Saif S."/>
            <person name="Shea T."/>
            <person name="Shenoy N."/>
            <person name="Sisk P."/>
            <person name="Stolte C."/>
            <person name="Sykes S."/>
            <person name="White J."/>
            <person name="Yandava C."/>
            <person name="Burger G."/>
            <person name="Gray M.W."/>
            <person name="Holland P.W.H."/>
            <person name="King N."/>
            <person name="Lang F.B.F."/>
            <person name="Roger A.J."/>
            <person name="Ruiz-Trillo I."/>
            <person name="Haas B."/>
            <person name="Nusbaum C."/>
            <person name="Birren B."/>
        </authorList>
    </citation>
    <scope>NUCLEOTIDE SEQUENCE [LARGE SCALE GENOMIC DNA]</scope>
    <source>
        <strain evidence="3 4">JP610</strain>
    </source>
</reference>
<feature type="compositionally biased region" description="Polar residues" evidence="1">
    <location>
        <begin position="113"/>
        <end position="122"/>
    </location>
</feature>
<feature type="region of interest" description="Disordered" evidence="1">
    <location>
        <begin position="102"/>
        <end position="122"/>
    </location>
</feature>
<evidence type="ECO:0000313" key="4">
    <source>
        <dbReference type="Proteomes" id="UP000054560"/>
    </source>
</evidence>
<feature type="transmembrane region" description="Helical" evidence="2">
    <location>
        <begin position="61"/>
        <end position="81"/>
    </location>
</feature>
<proteinExistence type="predicted"/>
<name>A0A0L0FUL9_9EUKA</name>
<dbReference type="RefSeq" id="XP_014154148.1">
    <property type="nucleotide sequence ID" value="XM_014298673.1"/>
</dbReference>
<dbReference type="AlphaFoldDB" id="A0A0L0FUL9"/>
<keyword evidence="2" id="KW-1133">Transmembrane helix</keyword>
<accession>A0A0L0FUL9</accession>
<keyword evidence="4" id="KW-1185">Reference proteome</keyword>
<dbReference type="EMBL" id="KQ242177">
    <property type="protein sequence ID" value="KNC80246.1"/>
    <property type="molecule type" value="Genomic_DNA"/>
</dbReference>
<gene>
    <name evidence="3" type="ORF">SARC_07384</name>
</gene>
<keyword evidence="2" id="KW-0472">Membrane</keyword>